<protein>
    <submittedName>
        <fullName evidence="1">Diadenosine hexaphosphate hydrolase</fullName>
    </submittedName>
</protein>
<keyword evidence="2" id="KW-1185">Reference proteome</keyword>
<reference evidence="1" key="1">
    <citation type="submission" date="2021-10" db="EMBL/GenBank/DDBJ databases">
        <title>Psilocybe cubensis genome.</title>
        <authorList>
            <person name="Mckernan K.J."/>
            <person name="Crawford S."/>
            <person name="Trippe A."/>
            <person name="Kane L.T."/>
            <person name="Mclaughlin S."/>
        </authorList>
    </citation>
    <scope>NUCLEOTIDE SEQUENCE</scope>
    <source>
        <strain evidence="1">MGC-MH-2018</strain>
    </source>
</reference>
<evidence type="ECO:0000313" key="1">
    <source>
        <dbReference type="EMBL" id="KAH9487227.1"/>
    </source>
</evidence>
<organism evidence="1 2">
    <name type="scientific">Psilocybe cubensis</name>
    <name type="common">Psychedelic mushroom</name>
    <name type="synonym">Stropharia cubensis</name>
    <dbReference type="NCBI Taxonomy" id="181762"/>
    <lineage>
        <taxon>Eukaryota</taxon>
        <taxon>Fungi</taxon>
        <taxon>Dikarya</taxon>
        <taxon>Basidiomycota</taxon>
        <taxon>Agaricomycotina</taxon>
        <taxon>Agaricomycetes</taxon>
        <taxon>Agaricomycetidae</taxon>
        <taxon>Agaricales</taxon>
        <taxon>Agaricineae</taxon>
        <taxon>Strophariaceae</taxon>
        <taxon>Psilocybe</taxon>
    </lineage>
</organism>
<comment type="caution">
    <text evidence="1">The sequence shown here is derived from an EMBL/GenBank/DDBJ whole genome shotgun (WGS) entry which is preliminary data.</text>
</comment>
<keyword evidence="1" id="KW-0378">Hydrolase</keyword>
<name>A0ACB8HHQ9_PSICU</name>
<gene>
    <name evidence="1" type="ORF">JR316_0001296</name>
</gene>
<proteinExistence type="predicted"/>
<accession>A0ACB8HHQ9</accession>
<evidence type="ECO:0000313" key="2">
    <source>
        <dbReference type="Proteomes" id="UP000664032"/>
    </source>
</evidence>
<dbReference type="Proteomes" id="UP000664032">
    <property type="component" value="Unassembled WGS sequence"/>
</dbReference>
<sequence length="257" mass="28931">MSYLYGTTGLSEVTNALLLKTLLKPEVEMSENMETEGSQKVENGSEVLLPTLSKWSTPAILPSAWCSTDFLVGAGMVIIQQNTHKIVMIHAPDWERKWFFPRGRKDVGETIEQAALREAFEESGYRAQLLPLLNPTTQPFPPASMGNIESALNVEPIFLTTTLYNGVYLTSWFVGQIPEDAAVDTSRERMPSEENFQTHLLSYEEAMQKVNGSEIDVLQYAWDIYQKTLEFVAERRAQDISNIYNLGSGTKDMPSYT</sequence>
<dbReference type="EMBL" id="JAFIQS020000001">
    <property type="protein sequence ID" value="KAH9487227.1"/>
    <property type="molecule type" value="Genomic_DNA"/>
</dbReference>